<organism evidence="2 3">
    <name type="scientific">Monascus purpureus</name>
    <name type="common">Red mold</name>
    <name type="synonym">Monascus anka</name>
    <dbReference type="NCBI Taxonomy" id="5098"/>
    <lineage>
        <taxon>Eukaryota</taxon>
        <taxon>Fungi</taxon>
        <taxon>Dikarya</taxon>
        <taxon>Ascomycota</taxon>
        <taxon>Pezizomycotina</taxon>
        <taxon>Eurotiomycetes</taxon>
        <taxon>Eurotiomycetidae</taxon>
        <taxon>Eurotiales</taxon>
        <taxon>Aspergillaceae</taxon>
        <taxon>Monascus</taxon>
    </lineage>
</organism>
<accession>A0A507QIF0</accession>
<evidence type="ECO:0000256" key="1">
    <source>
        <dbReference type="SAM" id="MobiDB-lite"/>
    </source>
</evidence>
<dbReference type="AlphaFoldDB" id="A0A507QIF0"/>
<feature type="non-terminal residue" evidence="2">
    <location>
        <position position="154"/>
    </location>
</feature>
<evidence type="ECO:0000313" key="3">
    <source>
        <dbReference type="Proteomes" id="UP000319663"/>
    </source>
</evidence>
<dbReference type="Proteomes" id="UP000319663">
    <property type="component" value="Unassembled WGS sequence"/>
</dbReference>
<feature type="region of interest" description="Disordered" evidence="1">
    <location>
        <begin position="1"/>
        <end position="154"/>
    </location>
</feature>
<feature type="compositionally biased region" description="Basic and acidic residues" evidence="1">
    <location>
        <begin position="66"/>
        <end position="79"/>
    </location>
</feature>
<sequence length="154" mass="16921">SSNGPHLNTEEVQQDLAPSSSRISSPDKPPVTSESEKNTSHLADKATMPASPGSETPKPAAGDAVVDQKKKDTFSKEDAQNGSIGERKRKLADDEAVSEQKSAPDRAVSKRKRQEERHQRLKRRGKEAPSAYSRRDRSESREATASDSRQERPS</sequence>
<keyword evidence="3" id="KW-1185">Reference proteome</keyword>
<name>A0A507QIF0_MONPU</name>
<feature type="compositionally biased region" description="Basic and acidic residues" evidence="1">
    <location>
        <begin position="102"/>
        <end position="118"/>
    </location>
</feature>
<proteinExistence type="predicted"/>
<feature type="non-terminal residue" evidence="2">
    <location>
        <position position="1"/>
    </location>
</feature>
<protein>
    <submittedName>
        <fullName evidence="2">Uncharacterized protein</fullName>
    </submittedName>
</protein>
<feature type="compositionally biased region" description="Basic and acidic residues" evidence="1">
    <location>
        <begin position="34"/>
        <end position="44"/>
    </location>
</feature>
<dbReference type="STRING" id="5098.A0A507QIF0"/>
<comment type="caution">
    <text evidence="2">The sequence shown here is derived from an EMBL/GenBank/DDBJ whole genome shotgun (WGS) entry which is preliminary data.</text>
</comment>
<reference evidence="2 3" key="1">
    <citation type="submission" date="2019-06" db="EMBL/GenBank/DDBJ databases">
        <title>Wine fermentation using esterase from Monascus purpureus.</title>
        <authorList>
            <person name="Geng C."/>
            <person name="Zhang Y."/>
        </authorList>
    </citation>
    <scope>NUCLEOTIDE SEQUENCE [LARGE SCALE GENOMIC DNA]</scope>
    <source>
        <strain evidence="2">HQ1</strain>
    </source>
</reference>
<gene>
    <name evidence="2" type="ORF">MPDQ_006346</name>
</gene>
<dbReference type="EMBL" id="VIFY01000533">
    <property type="protein sequence ID" value="TQB67411.1"/>
    <property type="molecule type" value="Genomic_DNA"/>
</dbReference>
<feature type="compositionally biased region" description="Basic and acidic residues" evidence="1">
    <location>
        <begin position="133"/>
        <end position="154"/>
    </location>
</feature>
<evidence type="ECO:0000313" key="2">
    <source>
        <dbReference type="EMBL" id="TQB67411.1"/>
    </source>
</evidence>